<reference evidence="1 2" key="1">
    <citation type="submission" date="2014-04" db="EMBL/GenBank/DDBJ databases">
        <authorList>
            <consortium name="DOE Joint Genome Institute"/>
            <person name="Kuo A."/>
            <person name="Kohler A."/>
            <person name="Costa M.D."/>
            <person name="Nagy L.G."/>
            <person name="Floudas D."/>
            <person name="Copeland A."/>
            <person name="Barry K.W."/>
            <person name="Cichocki N."/>
            <person name="Veneault-Fourrey C."/>
            <person name="LaButti K."/>
            <person name="Lindquist E.A."/>
            <person name="Lipzen A."/>
            <person name="Lundell T."/>
            <person name="Morin E."/>
            <person name="Murat C."/>
            <person name="Sun H."/>
            <person name="Tunlid A."/>
            <person name="Henrissat B."/>
            <person name="Grigoriev I.V."/>
            <person name="Hibbett D.S."/>
            <person name="Martin F."/>
            <person name="Nordberg H.P."/>
            <person name="Cantor M.N."/>
            <person name="Hua S.X."/>
        </authorList>
    </citation>
    <scope>NUCLEOTIDE SEQUENCE [LARGE SCALE GENOMIC DNA]</scope>
    <source>
        <strain evidence="1 2">441</strain>
    </source>
</reference>
<dbReference type="EMBL" id="KN833890">
    <property type="protein sequence ID" value="KIK15466.1"/>
    <property type="molecule type" value="Genomic_DNA"/>
</dbReference>
<protein>
    <submittedName>
        <fullName evidence="1">Uncharacterized protein</fullName>
    </submittedName>
</protein>
<dbReference type="SUPFAM" id="SSF53098">
    <property type="entry name" value="Ribonuclease H-like"/>
    <property type="match status" value="1"/>
</dbReference>
<dbReference type="InterPro" id="IPR012337">
    <property type="entry name" value="RNaseH-like_sf"/>
</dbReference>
<accession>A0A0C9YFY7</accession>
<dbReference type="HOGENOM" id="CLU_009123_6_0_1"/>
<name>A0A0C9YFY7_9AGAM</name>
<evidence type="ECO:0000313" key="1">
    <source>
        <dbReference type="EMBL" id="KIK15466.1"/>
    </source>
</evidence>
<keyword evidence="2" id="KW-1185">Reference proteome</keyword>
<dbReference type="Proteomes" id="UP000054018">
    <property type="component" value="Unassembled WGS sequence"/>
</dbReference>
<dbReference type="OrthoDB" id="3172935at2759"/>
<organism evidence="1 2">
    <name type="scientific">Pisolithus microcarpus 441</name>
    <dbReference type="NCBI Taxonomy" id="765257"/>
    <lineage>
        <taxon>Eukaryota</taxon>
        <taxon>Fungi</taxon>
        <taxon>Dikarya</taxon>
        <taxon>Basidiomycota</taxon>
        <taxon>Agaricomycotina</taxon>
        <taxon>Agaricomycetes</taxon>
        <taxon>Agaricomycetidae</taxon>
        <taxon>Boletales</taxon>
        <taxon>Sclerodermatineae</taxon>
        <taxon>Pisolithaceae</taxon>
        <taxon>Pisolithus</taxon>
    </lineage>
</organism>
<reference evidence="2" key="2">
    <citation type="submission" date="2015-01" db="EMBL/GenBank/DDBJ databases">
        <title>Evolutionary Origins and Diversification of the Mycorrhizal Mutualists.</title>
        <authorList>
            <consortium name="DOE Joint Genome Institute"/>
            <consortium name="Mycorrhizal Genomics Consortium"/>
            <person name="Kohler A."/>
            <person name="Kuo A."/>
            <person name="Nagy L.G."/>
            <person name="Floudas D."/>
            <person name="Copeland A."/>
            <person name="Barry K.W."/>
            <person name="Cichocki N."/>
            <person name="Veneault-Fourrey C."/>
            <person name="LaButti K."/>
            <person name="Lindquist E.A."/>
            <person name="Lipzen A."/>
            <person name="Lundell T."/>
            <person name="Morin E."/>
            <person name="Murat C."/>
            <person name="Riley R."/>
            <person name="Ohm R."/>
            <person name="Sun H."/>
            <person name="Tunlid A."/>
            <person name="Henrissat B."/>
            <person name="Grigoriev I.V."/>
            <person name="Hibbett D.S."/>
            <person name="Martin F."/>
        </authorList>
    </citation>
    <scope>NUCLEOTIDE SEQUENCE [LARGE SCALE GENOMIC DNA]</scope>
    <source>
        <strain evidence="2">441</strain>
    </source>
</reference>
<gene>
    <name evidence="1" type="ORF">PISMIDRAFT_16516</name>
</gene>
<dbReference type="AlphaFoldDB" id="A0A0C9YFY7"/>
<sequence>MDAADMITVWHGFEWDEIGLVWAIAVKECSSAKWKELFQHAQTHMDDGHVPRAQTLQLLLDMKTRWSSTFLMLQRALDLKEEVDYFVWLLAFEECDGEKWHKLMDLKLTESKWDNIWLLLSLLAQAEKAQQAFSTEQGPTMHTILPALEVLFKAWSSWKESTKYADFTDALEAGLSKIAKYYE</sequence>
<evidence type="ECO:0000313" key="2">
    <source>
        <dbReference type="Proteomes" id="UP000054018"/>
    </source>
</evidence>
<proteinExistence type="predicted"/>